<protein>
    <submittedName>
        <fullName evidence="3">Unannotated protein</fullName>
    </submittedName>
</protein>
<dbReference type="Pfam" id="PF03099">
    <property type="entry name" value="BPL_LplA_LipB"/>
    <property type="match status" value="1"/>
</dbReference>
<evidence type="ECO:0000313" key="4">
    <source>
        <dbReference type="EMBL" id="CAB4605971.1"/>
    </source>
</evidence>
<organism evidence="3">
    <name type="scientific">freshwater metagenome</name>
    <dbReference type="NCBI Taxonomy" id="449393"/>
    <lineage>
        <taxon>unclassified sequences</taxon>
        <taxon>metagenomes</taxon>
        <taxon>ecological metagenomes</taxon>
    </lineage>
</organism>
<evidence type="ECO:0000313" key="5">
    <source>
        <dbReference type="EMBL" id="CAB4971991.1"/>
    </source>
</evidence>
<accession>A0A6J6B6J6</accession>
<sequence length="314" mass="33763">MAIPISRAARITRTAISPRLAIRIFVNGLVDTSYNVGLMDTPNATSNDENLPGSPFLGKKIGNFSDSWTVRWISTTGSTNDDLVTAGRKGAPDRLVLVADHQSAGRGRLDRTWEAPHGANLLVSLLLRSVPQFPHALTHAVALAAQSACLQVMLKAGVEVAVELKWPNDLLADGRKLAGILSAAGPLGTSVNSAGESCQTPQFVVVGLGLNVAWAPREAACLSEFADNTDVDRDAVLGLLLKEMDVLLALDQTQLHERYRVNLSTLQRDIRVELPQNKFLEGRAVDVDVDGRLVVEDSQGARSSLDIGDIVHLR</sequence>
<evidence type="ECO:0000256" key="1">
    <source>
        <dbReference type="ARBA" id="ARBA00022598"/>
    </source>
</evidence>
<dbReference type="Gene3D" id="3.30.930.10">
    <property type="entry name" value="Bira Bifunctional Protein, Domain 2"/>
    <property type="match status" value="1"/>
</dbReference>
<dbReference type="EMBL" id="CAFBNZ010000112">
    <property type="protein sequence ID" value="CAB4971991.1"/>
    <property type="molecule type" value="Genomic_DNA"/>
</dbReference>
<dbReference type="Pfam" id="PF02237">
    <property type="entry name" value="BPL_C"/>
    <property type="match status" value="1"/>
</dbReference>
<dbReference type="NCBIfam" id="TIGR00121">
    <property type="entry name" value="birA_ligase"/>
    <property type="match status" value="1"/>
</dbReference>
<dbReference type="PANTHER" id="PTHR12835">
    <property type="entry name" value="BIOTIN PROTEIN LIGASE"/>
    <property type="match status" value="1"/>
</dbReference>
<keyword evidence="1" id="KW-0436">Ligase</keyword>
<dbReference type="GO" id="GO:0005737">
    <property type="term" value="C:cytoplasm"/>
    <property type="evidence" value="ECO:0007669"/>
    <property type="project" value="TreeGrafter"/>
</dbReference>
<dbReference type="InterPro" id="IPR045864">
    <property type="entry name" value="aa-tRNA-synth_II/BPL/LPL"/>
</dbReference>
<dbReference type="EMBL" id="CAEZSL010000017">
    <property type="protein sequence ID" value="CAB4534631.1"/>
    <property type="molecule type" value="Genomic_DNA"/>
</dbReference>
<proteinExistence type="predicted"/>
<dbReference type="EMBL" id="CAEZUK010000184">
    <property type="protein sequence ID" value="CAB4605971.1"/>
    <property type="molecule type" value="Genomic_DNA"/>
</dbReference>
<dbReference type="AlphaFoldDB" id="A0A6J6B6J6"/>
<dbReference type="GO" id="GO:0004077">
    <property type="term" value="F:biotin--[biotin carboxyl-carrier protein] ligase activity"/>
    <property type="evidence" value="ECO:0007669"/>
    <property type="project" value="InterPro"/>
</dbReference>
<dbReference type="InterPro" id="IPR003142">
    <property type="entry name" value="BPL_C"/>
</dbReference>
<dbReference type="InterPro" id="IPR004143">
    <property type="entry name" value="BPL_LPL_catalytic"/>
</dbReference>
<feature type="domain" description="BPL/LPL catalytic" evidence="2">
    <location>
        <begin position="69"/>
        <end position="252"/>
    </location>
</feature>
<dbReference type="PROSITE" id="PS51733">
    <property type="entry name" value="BPL_LPL_CATALYTIC"/>
    <property type="match status" value="1"/>
</dbReference>
<dbReference type="Gene3D" id="2.30.30.100">
    <property type="match status" value="1"/>
</dbReference>
<dbReference type="CDD" id="cd16442">
    <property type="entry name" value="BPL"/>
    <property type="match status" value="1"/>
</dbReference>
<evidence type="ECO:0000259" key="2">
    <source>
        <dbReference type="PROSITE" id="PS51733"/>
    </source>
</evidence>
<evidence type="ECO:0000313" key="3">
    <source>
        <dbReference type="EMBL" id="CAB4534631.1"/>
    </source>
</evidence>
<dbReference type="InterPro" id="IPR004408">
    <property type="entry name" value="Biotin_CoA_COase_ligase"/>
</dbReference>
<dbReference type="SUPFAM" id="SSF55681">
    <property type="entry name" value="Class II aaRS and biotin synthetases"/>
    <property type="match status" value="1"/>
</dbReference>
<name>A0A6J6B6J6_9ZZZZ</name>
<reference evidence="3" key="1">
    <citation type="submission" date="2020-05" db="EMBL/GenBank/DDBJ databases">
        <authorList>
            <person name="Chiriac C."/>
            <person name="Salcher M."/>
            <person name="Ghai R."/>
            <person name="Kavagutti S V."/>
        </authorList>
    </citation>
    <scope>NUCLEOTIDE SEQUENCE</scope>
</reference>
<dbReference type="PANTHER" id="PTHR12835:SF5">
    <property type="entry name" value="BIOTIN--PROTEIN LIGASE"/>
    <property type="match status" value="1"/>
</dbReference>
<gene>
    <name evidence="3" type="ORF">UFOPK1421_00252</name>
    <name evidence="4" type="ORF">UFOPK1820_01058</name>
    <name evidence="5" type="ORF">UFOPK3889_00665</name>
</gene>